<keyword evidence="1" id="KW-1133">Transmembrane helix</keyword>
<feature type="transmembrane region" description="Helical" evidence="1">
    <location>
        <begin position="173"/>
        <end position="194"/>
    </location>
</feature>
<dbReference type="EMBL" id="FWXW01000003">
    <property type="protein sequence ID" value="SMC53587.1"/>
    <property type="molecule type" value="Genomic_DNA"/>
</dbReference>
<dbReference type="STRING" id="1122930.SAMN02745168_1336"/>
<feature type="transmembrane region" description="Helical" evidence="1">
    <location>
        <begin position="109"/>
        <end position="133"/>
    </location>
</feature>
<feature type="transmembrane region" description="Helical" evidence="1">
    <location>
        <begin position="255"/>
        <end position="273"/>
    </location>
</feature>
<dbReference type="AlphaFoldDB" id="A0A1W1ZYU0"/>
<keyword evidence="1" id="KW-0472">Membrane</keyword>
<feature type="transmembrane region" description="Helical" evidence="1">
    <location>
        <begin position="320"/>
        <end position="342"/>
    </location>
</feature>
<evidence type="ECO:0000256" key="1">
    <source>
        <dbReference type="SAM" id="Phobius"/>
    </source>
</evidence>
<feature type="transmembrane region" description="Helical" evidence="1">
    <location>
        <begin position="145"/>
        <end position="166"/>
    </location>
</feature>
<feature type="transmembrane region" description="Helical" evidence="1">
    <location>
        <begin position="362"/>
        <end position="381"/>
    </location>
</feature>
<keyword evidence="3" id="KW-1185">Reference proteome</keyword>
<feature type="transmembrane region" description="Helical" evidence="1">
    <location>
        <begin position="21"/>
        <end position="44"/>
    </location>
</feature>
<dbReference type="Proteomes" id="UP000192790">
    <property type="component" value="Unassembled WGS sequence"/>
</dbReference>
<sequence length="657" mass="72707">MRLKTSFFNRTVFTRSFFRFWPIWAIYTLIWAFLFPIALGNSLFSPYSTMTTDSLALASYIYRIIQYGGVIMTFVFGVVAAMAVFSYLYSPKSAGMMHALPIRREGLFFSNYLAGLCFFLIPHAVLFVLALLVEAGAGFVSPAPLLVWLGAVTAMAVFFYSFAVFCGMFTGNILALPVFYGVLSFLTPAIEYLIRSVLGDFLFGYSNRYSDFITLAFSPAAKLLTGLSPQAIYREGSGGVNGEVIGYIPGNWRFLVYYFAVALILIAAALFVYQIRRSESAGDLVSVRGMRPVFKFGVSACAALALGQMFYYFISSSIPSYAFFNPWILLLCMLLLGFVGYFASEMLLRKSFRVFGQSYKGFLIFSALLVLFTTALEYDFFGYERAVPSPESVQSVSLLPSSTFPYYTGQLLFEDQEEIRAAIALHGDIVETKASIEQSVREYYAGGADYSPKAAEYTSTNFYSGSESSLITLQILYTLTDGNTVRRQYTLPVTTGGLSDPDGFAGRLDELINSDGGVLSGLFPSGFSAEDLTGGTVGFSGGRQTTEISREQAMALYDAVMADRKENAIGRLYLLDNQEYYSAVYDNPIELYFSGVYPGWTYSSGKYESHSVTIWPETGSEHTIEALEKLGIVNPDSPLVVKGVSAGTEWNKKYYID</sequence>
<protein>
    <submittedName>
        <fullName evidence="2">ABC-2 type transport system permease protein</fullName>
    </submittedName>
</protein>
<dbReference type="OrthoDB" id="1706490at2"/>
<keyword evidence="1" id="KW-0812">Transmembrane</keyword>
<proteinExistence type="predicted"/>
<name>A0A1W1ZYU0_9FIRM</name>
<organism evidence="2 3">
    <name type="scientific">Papillibacter cinnamivorans DSM 12816</name>
    <dbReference type="NCBI Taxonomy" id="1122930"/>
    <lineage>
        <taxon>Bacteria</taxon>
        <taxon>Bacillati</taxon>
        <taxon>Bacillota</taxon>
        <taxon>Clostridia</taxon>
        <taxon>Eubacteriales</taxon>
        <taxon>Oscillospiraceae</taxon>
        <taxon>Papillibacter</taxon>
    </lineage>
</organism>
<gene>
    <name evidence="2" type="ORF">SAMN02745168_1336</name>
</gene>
<evidence type="ECO:0000313" key="2">
    <source>
        <dbReference type="EMBL" id="SMC53587.1"/>
    </source>
</evidence>
<feature type="transmembrane region" description="Helical" evidence="1">
    <location>
        <begin position="64"/>
        <end position="89"/>
    </location>
</feature>
<evidence type="ECO:0000313" key="3">
    <source>
        <dbReference type="Proteomes" id="UP000192790"/>
    </source>
</evidence>
<reference evidence="2 3" key="1">
    <citation type="submission" date="2017-04" db="EMBL/GenBank/DDBJ databases">
        <authorList>
            <person name="Afonso C.L."/>
            <person name="Miller P.J."/>
            <person name="Scott M.A."/>
            <person name="Spackman E."/>
            <person name="Goraichik I."/>
            <person name="Dimitrov K.M."/>
            <person name="Suarez D.L."/>
            <person name="Swayne D.E."/>
        </authorList>
    </citation>
    <scope>NUCLEOTIDE SEQUENCE [LARGE SCALE GENOMIC DNA]</scope>
    <source>
        <strain evidence="2 3">DSM 12816</strain>
    </source>
</reference>
<accession>A0A1W1ZYU0</accession>
<dbReference type="RefSeq" id="WP_143806892.1">
    <property type="nucleotide sequence ID" value="NZ_FWXW01000003.1"/>
</dbReference>
<feature type="transmembrane region" description="Helical" evidence="1">
    <location>
        <begin position="293"/>
        <end position="314"/>
    </location>
</feature>